<dbReference type="PANTHER" id="PTHR33155:SF8">
    <property type="entry name" value="PROTEIN FANTASTIC FOUR 1"/>
    <property type="match status" value="1"/>
</dbReference>
<dbReference type="PANTHER" id="PTHR33155">
    <property type="entry name" value="FANTASTIC FOUR-LIKE PROTEIN (DUF3049)"/>
    <property type="match status" value="1"/>
</dbReference>
<dbReference type="AlphaFoldDB" id="A0AAD8J726"/>
<protein>
    <submittedName>
        <fullName evidence="4">The fantastic four family</fullName>
    </submittedName>
</protein>
<gene>
    <name evidence="4" type="ORF">POM88_008883</name>
</gene>
<dbReference type="EMBL" id="JAUIZM010000002">
    <property type="protein sequence ID" value="KAK1399020.1"/>
    <property type="molecule type" value="Genomic_DNA"/>
</dbReference>
<dbReference type="InterPro" id="IPR021410">
    <property type="entry name" value="FAF"/>
</dbReference>
<evidence type="ECO:0000256" key="2">
    <source>
        <dbReference type="SAM" id="MobiDB-lite"/>
    </source>
</evidence>
<proteinExistence type="inferred from homology"/>
<evidence type="ECO:0000256" key="1">
    <source>
        <dbReference type="ARBA" id="ARBA00008690"/>
    </source>
</evidence>
<reference evidence="4" key="1">
    <citation type="submission" date="2023-02" db="EMBL/GenBank/DDBJ databases">
        <title>Genome of toxic invasive species Heracleum sosnowskyi carries increased number of genes despite the absence of recent whole-genome duplications.</title>
        <authorList>
            <person name="Schelkunov M."/>
            <person name="Shtratnikova V."/>
            <person name="Makarenko M."/>
            <person name="Klepikova A."/>
            <person name="Omelchenko D."/>
            <person name="Novikova G."/>
            <person name="Obukhova E."/>
            <person name="Bogdanov V."/>
            <person name="Penin A."/>
            <person name="Logacheva M."/>
        </authorList>
    </citation>
    <scope>NUCLEOTIDE SEQUENCE</scope>
    <source>
        <strain evidence="4">Hsosn_3</strain>
        <tissue evidence="4">Leaf</tissue>
    </source>
</reference>
<keyword evidence="5" id="KW-1185">Reference proteome</keyword>
<dbReference type="InterPro" id="IPR046431">
    <property type="entry name" value="FAF_dom"/>
</dbReference>
<accession>A0AAD8J726</accession>
<evidence type="ECO:0000259" key="3">
    <source>
        <dbReference type="Pfam" id="PF11250"/>
    </source>
</evidence>
<reference evidence="4" key="2">
    <citation type="submission" date="2023-05" db="EMBL/GenBank/DDBJ databases">
        <authorList>
            <person name="Schelkunov M.I."/>
        </authorList>
    </citation>
    <scope>NUCLEOTIDE SEQUENCE</scope>
    <source>
        <strain evidence="4">Hsosn_3</strain>
        <tissue evidence="4">Leaf</tissue>
    </source>
</reference>
<evidence type="ECO:0000313" key="4">
    <source>
        <dbReference type="EMBL" id="KAK1399020.1"/>
    </source>
</evidence>
<evidence type="ECO:0000313" key="5">
    <source>
        <dbReference type="Proteomes" id="UP001237642"/>
    </source>
</evidence>
<feature type="domain" description="FAF" evidence="3">
    <location>
        <begin position="153"/>
        <end position="204"/>
    </location>
</feature>
<comment type="caution">
    <text evidence="4">The sequence shown here is derived from an EMBL/GenBank/DDBJ whole genome shotgun (WGS) entry which is preliminary data.</text>
</comment>
<dbReference type="Pfam" id="PF11250">
    <property type="entry name" value="FAF"/>
    <property type="match status" value="1"/>
</dbReference>
<name>A0AAD8J726_9APIA</name>
<organism evidence="4 5">
    <name type="scientific">Heracleum sosnowskyi</name>
    <dbReference type="NCBI Taxonomy" id="360622"/>
    <lineage>
        <taxon>Eukaryota</taxon>
        <taxon>Viridiplantae</taxon>
        <taxon>Streptophyta</taxon>
        <taxon>Embryophyta</taxon>
        <taxon>Tracheophyta</taxon>
        <taxon>Spermatophyta</taxon>
        <taxon>Magnoliopsida</taxon>
        <taxon>eudicotyledons</taxon>
        <taxon>Gunneridae</taxon>
        <taxon>Pentapetalae</taxon>
        <taxon>asterids</taxon>
        <taxon>campanulids</taxon>
        <taxon>Apiales</taxon>
        <taxon>Apiaceae</taxon>
        <taxon>Apioideae</taxon>
        <taxon>apioid superclade</taxon>
        <taxon>Tordylieae</taxon>
        <taxon>Tordyliinae</taxon>
        <taxon>Heracleum</taxon>
    </lineage>
</organism>
<feature type="region of interest" description="Disordered" evidence="2">
    <location>
        <begin position="32"/>
        <end position="58"/>
    </location>
</feature>
<dbReference type="Proteomes" id="UP001237642">
    <property type="component" value="Unassembled WGS sequence"/>
</dbReference>
<comment type="similarity">
    <text evidence="1">Belongs to the fantastic four family.</text>
</comment>
<sequence length="301" mass="33427">MSSVVCKGLQLSLEPRLVEPCVSRHVMSPPITIIPPPLPSPESNSDNENDGESESIKNSKKSGWNFIQALTNPSYNTKEESDQNEKVYVHPLVKLSASALSSKSLEMCTESLGCETGSDISKQLYEFSSSLSINNNRSTHREFTKLSSSKRGFPPPLTSISGSNGVEVRHHREGGRLIINAVAVSSCRTYFEADRTNGRLRLSLRRECSLDCDCMPSKKEEDVFENVHNTGDEQVVEHEDISELTEDEIDEDCWDEDMDGIERKFDSEIGIGEFPMPSRCKEGGRGGKGMSNWGPFWVAIS</sequence>